<feature type="transmembrane region" description="Helical" evidence="2">
    <location>
        <begin position="28"/>
        <end position="55"/>
    </location>
</feature>
<name>A0A5N6KI70_MONLA</name>
<accession>A0A5N6KI70</accession>
<evidence type="ECO:0000256" key="1">
    <source>
        <dbReference type="SAM" id="MobiDB-lite"/>
    </source>
</evidence>
<keyword evidence="2" id="KW-0812">Transmembrane</keyword>
<evidence type="ECO:0000313" key="4">
    <source>
        <dbReference type="Proteomes" id="UP000326757"/>
    </source>
</evidence>
<comment type="caution">
    <text evidence="3">The sequence shown here is derived from an EMBL/GenBank/DDBJ whole genome shotgun (WGS) entry which is preliminary data.</text>
</comment>
<dbReference type="EMBL" id="VIGI01000002">
    <property type="protein sequence ID" value="KAB8303464.1"/>
    <property type="molecule type" value="Genomic_DNA"/>
</dbReference>
<sequence length="89" mass="10310">MGGRDGSEEDEDSSEDKKEEGISKTSKVEFVLCFVLFCFVLFCFVLFCFALLCIIKGKRNRNNKKLKFFNQPTSTLLDQFFQIFSLMVI</sequence>
<keyword evidence="2" id="KW-1133">Transmembrane helix</keyword>
<feature type="region of interest" description="Disordered" evidence="1">
    <location>
        <begin position="1"/>
        <end position="23"/>
    </location>
</feature>
<keyword evidence="4" id="KW-1185">Reference proteome</keyword>
<keyword evidence="2" id="KW-0472">Membrane</keyword>
<organism evidence="3 4">
    <name type="scientific">Monilinia laxa</name>
    <name type="common">Brown rot fungus</name>
    <name type="synonym">Sclerotinia laxa</name>
    <dbReference type="NCBI Taxonomy" id="61186"/>
    <lineage>
        <taxon>Eukaryota</taxon>
        <taxon>Fungi</taxon>
        <taxon>Dikarya</taxon>
        <taxon>Ascomycota</taxon>
        <taxon>Pezizomycotina</taxon>
        <taxon>Leotiomycetes</taxon>
        <taxon>Helotiales</taxon>
        <taxon>Sclerotiniaceae</taxon>
        <taxon>Monilinia</taxon>
    </lineage>
</organism>
<gene>
    <name evidence="3" type="ORF">EYC80_004884</name>
</gene>
<reference evidence="3 4" key="1">
    <citation type="submission" date="2019-06" db="EMBL/GenBank/DDBJ databases">
        <title>Genome Sequence of the Brown Rot Fungal Pathogen Monilinia laxa.</title>
        <authorList>
            <person name="De Miccolis Angelini R.M."/>
            <person name="Landi L."/>
            <person name="Abate D."/>
            <person name="Pollastro S."/>
            <person name="Romanazzi G."/>
            <person name="Faretra F."/>
        </authorList>
    </citation>
    <scope>NUCLEOTIDE SEQUENCE [LARGE SCALE GENOMIC DNA]</scope>
    <source>
        <strain evidence="3 4">Mlax316</strain>
    </source>
</reference>
<protein>
    <submittedName>
        <fullName evidence="3">Uncharacterized protein</fullName>
    </submittedName>
</protein>
<evidence type="ECO:0000313" key="3">
    <source>
        <dbReference type="EMBL" id="KAB8303464.1"/>
    </source>
</evidence>
<evidence type="ECO:0000256" key="2">
    <source>
        <dbReference type="SAM" id="Phobius"/>
    </source>
</evidence>
<dbReference type="AlphaFoldDB" id="A0A5N6KI70"/>
<dbReference type="Proteomes" id="UP000326757">
    <property type="component" value="Unassembled WGS sequence"/>
</dbReference>
<proteinExistence type="predicted"/>